<evidence type="ECO:0000256" key="1">
    <source>
        <dbReference type="SAM" id="MobiDB-lite"/>
    </source>
</evidence>
<feature type="compositionally biased region" description="Acidic residues" evidence="1">
    <location>
        <begin position="268"/>
        <end position="279"/>
    </location>
</feature>
<keyword evidence="3" id="KW-0966">Cell projection</keyword>
<feature type="region of interest" description="Disordered" evidence="1">
    <location>
        <begin position="257"/>
        <end position="283"/>
    </location>
</feature>
<feature type="domain" description="Flagellar hook-length control protein-like C-terminal" evidence="2">
    <location>
        <begin position="177"/>
        <end position="249"/>
    </location>
</feature>
<dbReference type="InterPro" id="IPR021136">
    <property type="entry name" value="Flagellar_hook_control-like_C"/>
</dbReference>
<keyword evidence="4" id="KW-1185">Reference proteome</keyword>
<dbReference type="Proteomes" id="UP001197974">
    <property type="component" value="Chromosome"/>
</dbReference>
<sequence>MNVDIGKELSILKKIVSEESGQKFIDKKQYPTITKVVFLSQLANLINNVELKIMDKLGLFNEKNIVKHPLLQKMNPGELLKIKGQQKVDNTVLSNFPEPFTKGSLHDPKMKVNGFDRLLSSAQQSNKELNQLITFPFSTNQLDSPQVTSDGSKKGELNSYRFMDQILIAIKKGNFNHHPNGTSRLVLKLTPEHLGTITISIVEKEGQRMAKLIANSQSAKELLDTNIQSLQRNLPHFSIHIDRFEIGEQFNSSFIKEDGQEKEREQQADEEAEDQEEANDISFTDQLFNMIQSRL</sequence>
<dbReference type="InterPro" id="IPR038610">
    <property type="entry name" value="FliK-like_C_sf"/>
</dbReference>
<evidence type="ECO:0000259" key="2">
    <source>
        <dbReference type="Pfam" id="PF02120"/>
    </source>
</evidence>
<dbReference type="RefSeq" id="WP_306020219.1">
    <property type="nucleotide sequence ID" value="NZ_CP129013.1"/>
</dbReference>
<organism evidence="3 4">
    <name type="scientific">Bacillus carboniphilus</name>
    <dbReference type="NCBI Taxonomy" id="86663"/>
    <lineage>
        <taxon>Bacteria</taxon>
        <taxon>Bacillati</taxon>
        <taxon>Bacillota</taxon>
        <taxon>Bacilli</taxon>
        <taxon>Bacillales</taxon>
        <taxon>Bacillaceae</taxon>
        <taxon>Bacillus</taxon>
    </lineage>
</organism>
<keyword evidence="3" id="KW-0969">Cilium</keyword>
<protein>
    <submittedName>
        <fullName evidence="3">Flagellar hook-length control protein FliK</fullName>
    </submittedName>
</protein>
<keyword evidence="3" id="KW-0282">Flagellum</keyword>
<dbReference type="CDD" id="cd17470">
    <property type="entry name" value="T3SS_Flik_C"/>
    <property type="match status" value="1"/>
</dbReference>
<name>A0ABY9JVV2_9BACI</name>
<evidence type="ECO:0000313" key="4">
    <source>
        <dbReference type="Proteomes" id="UP001197974"/>
    </source>
</evidence>
<dbReference type="Gene3D" id="3.30.750.140">
    <property type="match status" value="1"/>
</dbReference>
<proteinExistence type="predicted"/>
<reference evidence="3 4" key="1">
    <citation type="submission" date="2023-06" db="EMBL/GenBank/DDBJ databases">
        <title>Five Gram-positive bacteria isolated from mangrove sediments in Shenzhen, Guangdong, China.</title>
        <authorList>
            <person name="Yu S."/>
            <person name="Zheng W."/>
            <person name="Huang Y."/>
        </authorList>
    </citation>
    <scope>NUCLEOTIDE SEQUENCE [LARGE SCALE GENOMIC DNA]</scope>
    <source>
        <strain evidence="3 4">SaN35-3</strain>
    </source>
</reference>
<dbReference type="Pfam" id="PF02120">
    <property type="entry name" value="Flg_hook"/>
    <property type="match status" value="1"/>
</dbReference>
<evidence type="ECO:0000313" key="3">
    <source>
        <dbReference type="EMBL" id="WLR43537.1"/>
    </source>
</evidence>
<feature type="compositionally biased region" description="Basic and acidic residues" evidence="1">
    <location>
        <begin position="257"/>
        <end position="267"/>
    </location>
</feature>
<accession>A0ABY9JVV2</accession>
<gene>
    <name evidence="3" type="ORF">LC087_05065</name>
</gene>
<dbReference type="EMBL" id="CP129013">
    <property type="protein sequence ID" value="WLR43537.1"/>
    <property type="molecule type" value="Genomic_DNA"/>
</dbReference>